<evidence type="ECO:0000313" key="5">
    <source>
        <dbReference type="EMBL" id="CAL4781367.1"/>
    </source>
</evidence>
<organism evidence="4">
    <name type="scientific">Cladocopium goreaui</name>
    <dbReference type="NCBI Taxonomy" id="2562237"/>
    <lineage>
        <taxon>Eukaryota</taxon>
        <taxon>Sar</taxon>
        <taxon>Alveolata</taxon>
        <taxon>Dinophyceae</taxon>
        <taxon>Suessiales</taxon>
        <taxon>Symbiodiniaceae</taxon>
        <taxon>Cladocopium</taxon>
    </lineage>
</organism>
<dbReference type="InterPro" id="IPR008630">
    <property type="entry name" value="Glyco_trans_34"/>
</dbReference>
<sequence length="302" mass="34188">MMEKRPMDTSFNQKSFWSMNAMINKAYADKWGYRFTLAKPEAMLSSHVAESWYRVPWLQERLRSKNAACGWMLYMDSTAFVQNHQVSLSRYLDDLFKDQPMNLRTGGIFQWDARRSGMVSDKIFFIQANGHGEELMNAWRSSSSEDEAMSFEAAEQGTLTELLFPGKVATRSAKAMKLFQVSHAKIHVGSEQLRGKATVLFSAGTEGQCWGDFIQDTSLAPEAVKKKRSLEQLRRIGLVGARFNERLPALSAAMRGWKVPTWTAGMAGHQALISQKVKVQVKEENLEAEEKEILAELGESEE</sequence>
<evidence type="ECO:0000313" key="6">
    <source>
        <dbReference type="Proteomes" id="UP001152797"/>
    </source>
</evidence>
<proteinExistence type="inferred from homology"/>
<evidence type="ECO:0000313" key="4">
    <source>
        <dbReference type="EMBL" id="CAI3994055.1"/>
    </source>
</evidence>
<keyword evidence="6" id="KW-1185">Reference proteome</keyword>
<dbReference type="EMBL" id="CAMXCT010001903">
    <property type="protein sequence ID" value="CAI3994055.1"/>
    <property type="molecule type" value="Genomic_DNA"/>
</dbReference>
<dbReference type="GO" id="GO:0000139">
    <property type="term" value="C:Golgi membrane"/>
    <property type="evidence" value="ECO:0007669"/>
    <property type="project" value="TreeGrafter"/>
</dbReference>
<dbReference type="EMBL" id="CAMXCT030001903">
    <property type="protein sequence ID" value="CAL4781367.1"/>
    <property type="molecule type" value="Genomic_DNA"/>
</dbReference>
<dbReference type="GO" id="GO:0006487">
    <property type="term" value="P:protein N-linked glycosylation"/>
    <property type="evidence" value="ECO:0007669"/>
    <property type="project" value="TreeGrafter"/>
</dbReference>
<dbReference type="Pfam" id="PF05637">
    <property type="entry name" value="Glyco_transf_34"/>
    <property type="match status" value="1"/>
</dbReference>
<name>A0A9P1G150_9DINO</name>
<dbReference type="GO" id="GO:0016757">
    <property type="term" value="F:glycosyltransferase activity"/>
    <property type="evidence" value="ECO:0007669"/>
    <property type="project" value="UniProtKB-KW"/>
</dbReference>
<dbReference type="Gene3D" id="3.90.550.10">
    <property type="entry name" value="Spore Coat Polysaccharide Biosynthesis Protein SpsA, Chain A"/>
    <property type="match status" value="1"/>
</dbReference>
<accession>A0A9P1G150</accession>
<comment type="similarity">
    <text evidence="1">Belongs to the glycosyltransferase 34 family.</text>
</comment>
<dbReference type="InterPro" id="IPR029044">
    <property type="entry name" value="Nucleotide-diphossugar_trans"/>
</dbReference>
<evidence type="ECO:0000256" key="2">
    <source>
        <dbReference type="ARBA" id="ARBA00022676"/>
    </source>
</evidence>
<dbReference type="OrthoDB" id="433134at2759"/>
<gene>
    <name evidence="4" type="ORF">C1SCF055_LOCUS20736</name>
</gene>
<reference evidence="4" key="1">
    <citation type="submission" date="2022-10" db="EMBL/GenBank/DDBJ databases">
        <authorList>
            <person name="Chen Y."/>
            <person name="Dougan E. K."/>
            <person name="Chan C."/>
            <person name="Rhodes N."/>
            <person name="Thang M."/>
        </authorList>
    </citation>
    <scope>NUCLEOTIDE SEQUENCE</scope>
</reference>
<keyword evidence="3" id="KW-0808">Transferase</keyword>
<dbReference type="AlphaFoldDB" id="A0A9P1G150"/>
<evidence type="ECO:0000256" key="1">
    <source>
        <dbReference type="ARBA" id="ARBA00005664"/>
    </source>
</evidence>
<dbReference type="EMBL" id="CAMXCT020001903">
    <property type="protein sequence ID" value="CAL1147430.1"/>
    <property type="molecule type" value="Genomic_DNA"/>
</dbReference>
<protein>
    <submittedName>
        <fullName evidence="5">Hemoglobin and hemoglobin-haptoglobin-binding protein 3</fullName>
    </submittedName>
</protein>
<reference evidence="5 6" key="2">
    <citation type="submission" date="2024-05" db="EMBL/GenBank/DDBJ databases">
        <authorList>
            <person name="Chen Y."/>
            <person name="Shah S."/>
            <person name="Dougan E. K."/>
            <person name="Thang M."/>
            <person name="Chan C."/>
        </authorList>
    </citation>
    <scope>NUCLEOTIDE SEQUENCE [LARGE SCALE GENOMIC DNA]</scope>
</reference>
<comment type="caution">
    <text evidence="4">The sequence shown here is derived from an EMBL/GenBank/DDBJ whole genome shotgun (WGS) entry which is preliminary data.</text>
</comment>
<evidence type="ECO:0000256" key="3">
    <source>
        <dbReference type="ARBA" id="ARBA00022679"/>
    </source>
</evidence>
<dbReference type="Proteomes" id="UP001152797">
    <property type="component" value="Unassembled WGS sequence"/>
</dbReference>
<dbReference type="PANTHER" id="PTHR31306">
    <property type="entry name" value="ALPHA-1,6-MANNOSYLTRANSFERASE MNN11-RELATED"/>
    <property type="match status" value="1"/>
</dbReference>
<dbReference type="PANTHER" id="PTHR31306:SF4">
    <property type="entry name" value="ALPHA-1,2-GALACTOSYLTRANSFERASE"/>
    <property type="match status" value="1"/>
</dbReference>
<keyword evidence="2" id="KW-0328">Glycosyltransferase</keyword>